<dbReference type="OrthoDB" id="5806726at2759"/>
<reference evidence="3 4" key="1">
    <citation type="submission" date="2017-06" db="EMBL/GenBank/DDBJ databases">
        <title>A platform for efficient transgenesis in Macrostomum lignano, a flatworm model organism for stem cell research.</title>
        <authorList>
            <person name="Berezikov E."/>
        </authorList>
    </citation>
    <scope>NUCLEOTIDE SEQUENCE [LARGE SCALE GENOMIC DNA]</scope>
    <source>
        <strain evidence="3">DV1</strain>
        <tissue evidence="3">Whole organism</tissue>
    </source>
</reference>
<dbReference type="SMART" id="SM00248">
    <property type="entry name" value="ANK"/>
    <property type="match status" value="3"/>
</dbReference>
<feature type="repeat" description="ANK" evidence="1">
    <location>
        <begin position="245"/>
        <end position="277"/>
    </location>
</feature>
<gene>
    <name evidence="3" type="ORF">BOX15_Mlig013344g1</name>
</gene>
<dbReference type="PANTHER" id="PTHR24118:SF99">
    <property type="entry name" value="POTE ANKYRIN DOMAIN FAMILY MEMBER 3C-RELATED"/>
    <property type="match status" value="1"/>
</dbReference>
<dbReference type="AlphaFoldDB" id="A0A267G527"/>
<dbReference type="InterPro" id="IPR002110">
    <property type="entry name" value="Ankyrin_rpt"/>
</dbReference>
<dbReference type="PROSITE" id="PS50088">
    <property type="entry name" value="ANK_REPEAT"/>
    <property type="match status" value="2"/>
</dbReference>
<organism evidence="3 4">
    <name type="scientific">Macrostomum lignano</name>
    <dbReference type="NCBI Taxonomy" id="282301"/>
    <lineage>
        <taxon>Eukaryota</taxon>
        <taxon>Metazoa</taxon>
        <taxon>Spiralia</taxon>
        <taxon>Lophotrochozoa</taxon>
        <taxon>Platyhelminthes</taxon>
        <taxon>Rhabditophora</taxon>
        <taxon>Macrostomorpha</taxon>
        <taxon>Macrostomida</taxon>
        <taxon>Macrostomidae</taxon>
        <taxon>Macrostomum</taxon>
    </lineage>
</organism>
<protein>
    <submittedName>
        <fullName evidence="3">Uncharacterized protein</fullName>
    </submittedName>
</protein>
<dbReference type="Pfam" id="PF12796">
    <property type="entry name" value="Ank_2"/>
    <property type="match status" value="1"/>
</dbReference>
<dbReference type="PROSITE" id="PS50297">
    <property type="entry name" value="ANK_REP_REGION"/>
    <property type="match status" value="2"/>
</dbReference>
<evidence type="ECO:0000256" key="2">
    <source>
        <dbReference type="SAM" id="MobiDB-lite"/>
    </source>
</evidence>
<dbReference type="EMBL" id="NIVC01000578">
    <property type="protein sequence ID" value="PAA80494.1"/>
    <property type="molecule type" value="Genomic_DNA"/>
</dbReference>
<dbReference type="Gene3D" id="1.25.40.20">
    <property type="entry name" value="Ankyrin repeat-containing domain"/>
    <property type="match status" value="1"/>
</dbReference>
<keyword evidence="1" id="KW-0040">ANK repeat</keyword>
<evidence type="ECO:0000313" key="3">
    <source>
        <dbReference type="EMBL" id="PAA80494.1"/>
    </source>
</evidence>
<evidence type="ECO:0000256" key="1">
    <source>
        <dbReference type="PROSITE-ProRule" id="PRU00023"/>
    </source>
</evidence>
<accession>A0A267G527</accession>
<proteinExistence type="predicted"/>
<feature type="repeat" description="ANK" evidence="1">
    <location>
        <begin position="211"/>
        <end position="243"/>
    </location>
</feature>
<evidence type="ECO:0000313" key="4">
    <source>
        <dbReference type="Proteomes" id="UP000215902"/>
    </source>
</evidence>
<dbReference type="SUPFAM" id="SSF48403">
    <property type="entry name" value="Ankyrin repeat"/>
    <property type="match status" value="1"/>
</dbReference>
<name>A0A267G527_9PLAT</name>
<dbReference type="Proteomes" id="UP000215902">
    <property type="component" value="Unassembled WGS sequence"/>
</dbReference>
<comment type="caution">
    <text evidence="3">The sequence shown here is derived from an EMBL/GenBank/DDBJ whole genome shotgun (WGS) entry which is preliminary data.</text>
</comment>
<dbReference type="PANTHER" id="PTHR24118">
    <property type="entry name" value="POTE ANKYRIN DOMAIN"/>
    <property type="match status" value="1"/>
</dbReference>
<dbReference type="InterPro" id="IPR036770">
    <property type="entry name" value="Ankyrin_rpt-contain_sf"/>
</dbReference>
<sequence>MPSMSTFQANSLQTVAQSAKHVAQKPSEKTERLVKDWLKASLLDECDFSTPLTISKPKSFDHHATKGLASKKSVRAGKVLKKSRSSIQKKICLTRSFKQQSKRMQLVDFKRQRQCINKQRDLTRLIHPTAKSGQSQLARARSHCSASTVQAKLSALDPIVAASFDPDGIPTVDHVGRTSLHIAMGSLHKSTLEFTIEVFKERNMLACRDNANFTPLHMACSIGNYEAAKLLLRAGASPNEYGGDNSTTPLYEAVCKAHLNIVKLLVEFGTDIAAKDKAGKSIVEIETSTEVRDYIRCVLADNATGSATESGAYTPIVGEKRLPTIYVLNSVNSMDTRPFMLLSELCTSLNLSENCFKRIYQQSLDFVTMDNKSIASRIINPFLRDSFERSSVSVSSCLVEVNSFLRDLLGNTSKNYDSGSQDIDAPEKAQSFDSEETVEMVFNSFRSEHEIEMRSDDMKRLKFSIQNNESHGNSHSDIPSQNHLDSSTSKTIFRHNPLSGQVLLPGFISASCHSSTGHIDALPNVDLDLDADEEIRVPPKVLKSSKQKSHPLLSSSSSRIPDVVGAPKSLVSLVPATSPCDLLLPNSSLTPENDSAMVRPSDDISASLTPHVIEAADLSSKQDAIPFVFTRGHSSSACRVQEAALAPESIPGYPDDQCVRQSTSYINSDGFSTAANRESTKANRKTKFAFDLKRRHPGDIYAVTGVKAGSAFSMLDVRNIE</sequence>
<dbReference type="STRING" id="282301.A0A267G527"/>
<keyword evidence="4" id="KW-1185">Reference proteome</keyword>
<feature type="region of interest" description="Disordered" evidence="2">
    <location>
        <begin position="467"/>
        <end position="488"/>
    </location>
</feature>